<proteinExistence type="predicted"/>
<protein>
    <submittedName>
        <fullName evidence="2">Uncharacterized protein</fullName>
    </submittedName>
</protein>
<dbReference type="GeneID" id="19202714"/>
<keyword evidence="3" id="KW-1185">Reference proteome</keyword>
<organism evidence="2 3">
    <name type="scientific">Coniophora puteana (strain RWD-64-598)</name>
    <name type="common">Brown rot fungus</name>
    <dbReference type="NCBI Taxonomy" id="741705"/>
    <lineage>
        <taxon>Eukaryota</taxon>
        <taxon>Fungi</taxon>
        <taxon>Dikarya</taxon>
        <taxon>Basidiomycota</taxon>
        <taxon>Agaricomycotina</taxon>
        <taxon>Agaricomycetes</taxon>
        <taxon>Agaricomycetidae</taxon>
        <taxon>Boletales</taxon>
        <taxon>Coniophorineae</taxon>
        <taxon>Coniophoraceae</taxon>
        <taxon>Coniophora</taxon>
    </lineage>
</organism>
<dbReference type="KEGG" id="cput:CONPUDRAFT_150560"/>
<evidence type="ECO:0000313" key="2">
    <source>
        <dbReference type="EMBL" id="EIW85777.1"/>
    </source>
</evidence>
<sequence>MSLVAQGGKDPKPPQFFAYSAMPFPTDDDESSRSTSPSPDHATDNIPNLGYLTELLLDCLKRLENLERGTCKYEQRIVDLEDASATLPPDTNQDSHKLQNLASDNDAHQRAITSLEGHVQRLEESIATVHSTISKTSDRHNNTLKEAETRLFADVESIISIRLKATNDKLSSNQKEVDTLMNLQDALKKESIQLSEKVAQTDVMLESLKTWSSTVSELTSHVLTLQAQYSELDRTVDGLHDQVRDVSSEYPQMTLQDELQGLPDSPAVFTDSIGEDLVKESDYACHHAHHPTTIKHFAIVSLWMISWTTRLRRLNSTPLS</sequence>
<evidence type="ECO:0000256" key="1">
    <source>
        <dbReference type="SAM" id="MobiDB-lite"/>
    </source>
</evidence>
<dbReference type="SUPFAM" id="SSF57997">
    <property type="entry name" value="Tropomyosin"/>
    <property type="match status" value="1"/>
</dbReference>
<dbReference type="Gene3D" id="1.10.287.1490">
    <property type="match status" value="1"/>
</dbReference>
<dbReference type="EMBL" id="JH711574">
    <property type="protein sequence ID" value="EIW85777.1"/>
    <property type="molecule type" value="Genomic_DNA"/>
</dbReference>
<reference evidence="3" key="1">
    <citation type="journal article" date="2012" name="Science">
        <title>The Paleozoic origin of enzymatic lignin decomposition reconstructed from 31 fungal genomes.</title>
        <authorList>
            <person name="Floudas D."/>
            <person name="Binder M."/>
            <person name="Riley R."/>
            <person name="Barry K."/>
            <person name="Blanchette R.A."/>
            <person name="Henrissat B."/>
            <person name="Martinez A.T."/>
            <person name="Otillar R."/>
            <person name="Spatafora J.W."/>
            <person name="Yadav J.S."/>
            <person name="Aerts A."/>
            <person name="Benoit I."/>
            <person name="Boyd A."/>
            <person name="Carlson A."/>
            <person name="Copeland A."/>
            <person name="Coutinho P.M."/>
            <person name="de Vries R.P."/>
            <person name="Ferreira P."/>
            <person name="Findley K."/>
            <person name="Foster B."/>
            <person name="Gaskell J."/>
            <person name="Glotzer D."/>
            <person name="Gorecki P."/>
            <person name="Heitman J."/>
            <person name="Hesse C."/>
            <person name="Hori C."/>
            <person name="Igarashi K."/>
            <person name="Jurgens J.A."/>
            <person name="Kallen N."/>
            <person name="Kersten P."/>
            <person name="Kohler A."/>
            <person name="Kuees U."/>
            <person name="Kumar T.K.A."/>
            <person name="Kuo A."/>
            <person name="LaButti K."/>
            <person name="Larrondo L.F."/>
            <person name="Lindquist E."/>
            <person name="Ling A."/>
            <person name="Lombard V."/>
            <person name="Lucas S."/>
            <person name="Lundell T."/>
            <person name="Martin R."/>
            <person name="McLaughlin D.J."/>
            <person name="Morgenstern I."/>
            <person name="Morin E."/>
            <person name="Murat C."/>
            <person name="Nagy L.G."/>
            <person name="Nolan M."/>
            <person name="Ohm R.A."/>
            <person name="Patyshakuliyeva A."/>
            <person name="Rokas A."/>
            <person name="Ruiz-Duenas F.J."/>
            <person name="Sabat G."/>
            <person name="Salamov A."/>
            <person name="Samejima M."/>
            <person name="Schmutz J."/>
            <person name="Slot J.C."/>
            <person name="St John F."/>
            <person name="Stenlid J."/>
            <person name="Sun H."/>
            <person name="Sun S."/>
            <person name="Syed K."/>
            <person name="Tsang A."/>
            <person name="Wiebenga A."/>
            <person name="Young D."/>
            <person name="Pisabarro A."/>
            <person name="Eastwood D.C."/>
            <person name="Martin F."/>
            <person name="Cullen D."/>
            <person name="Grigoriev I.V."/>
            <person name="Hibbett D.S."/>
        </authorList>
    </citation>
    <scope>NUCLEOTIDE SEQUENCE [LARGE SCALE GENOMIC DNA]</scope>
    <source>
        <strain evidence="3">RWD-64-598 SS2</strain>
    </source>
</reference>
<gene>
    <name evidence="2" type="ORF">CONPUDRAFT_150560</name>
</gene>
<comment type="caution">
    <text evidence="2">The sequence shown here is derived from an EMBL/GenBank/DDBJ whole genome shotgun (WGS) entry which is preliminary data.</text>
</comment>
<dbReference type="RefSeq" id="XP_007765155.1">
    <property type="nucleotide sequence ID" value="XM_007766965.1"/>
</dbReference>
<dbReference type="AlphaFoldDB" id="A0A5M3N3B2"/>
<dbReference type="Proteomes" id="UP000053558">
    <property type="component" value="Unassembled WGS sequence"/>
</dbReference>
<feature type="region of interest" description="Disordered" evidence="1">
    <location>
        <begin position="1"/>
        <end position="47"/>
    </location>
</feature>
<accession>A0A5M3N3B2</accession>
<name>A0A5M3N3B2_CONPW</name>
<evidence type="ECO:0000313" key="3">
    <source>
        <dbReference type="Proteomes" id="UP000053558"/>
    </source>
</evidence>